<dbReference type="RefSeq" id="WP_184743642.1">
    <property type="nucleotide sequence ID" value="NZ_JACHGJ010000001.1"/>
</dbReference>
<dbReference type="AlphaFoldDB" id="A0A841R955"/>
<evidence type="ECO:0000256" key="6">
    <source>
        <dbReference type="ARBA" id="ARBA00048439"/>
    </source>
</evidence>
<evidence type="ECO:0000256" key="4">
    <source>
        <dbReference type="ARBA" id="ARBA00044517"/>
    </source>
</evidence>
<dbReference type="EC" id="2.4.1.110" evidence="4"/>
<evidence type="ECO:0000256" key="3">
    <source>
        <dbReference type="ARBA" id="ARBA00022679"/>
    </source>
</evidence>
<dbReference type="SUPFAM" id="SSF53756">
    <property type="entry name" value="UDP-Glycosyltransferase/glycogen phosphorylase"/>
    <property type="match status" value="1"/>
</dbReference>
<dbReference type="Gene3D" id="3.40.50.2000">
    <property type="entry name" value="Glycogen Phosphorylase B"/>
    <property type="match status" value="1"/>
</dbReference>
<dbReference type="GO" id="GO:0016438">
    <property type="term" value="F:tRNA-queuosine(34) beta-mannosyltransferase activity"/>
    <property type="evidence" value="ECO:0007669"/>
    <property type="project" value="UniProtKB-EC"/>
</dbReference>
<dbReference type="InterPro" id="IPR001296">
    <property type="entry name" value="Glyco_trans_1"/>
</dbReference>
<feature type="domain" description="tRNA-queuosine alpha-mannosyltransferase N-terminal" evidence="8">
    <location>
        <begin position="3"/>
        <end position="167"/>
    </location>
</feature>
<dbReference type="InterPro" id="IPR051862">
    <property type="entry name" value="GT-like_domain_containing_1"/>
</dbReference>
<comment type="catalytic activity">
    <reaction evidence="6">
        <text>queuosine(34) in tRNA(Asp) + GDP-alpha-D-mannose = O-4''-alpha-D-mannosylqueuosine(34) in tRNA(Asp) + GDP + H(+)</text>
        <dbReference type="Rhea" id="RHEA:12885"/>
        <dbReference type="Rhea" id="RHEA-COMP:18572"/>
        <dbReference type="Rhea" id="RHEA-COMP:18581"/>
        <dbReference type="ChEBI" id="CHEBI:15378"/>
        <dbReference type="ChEBI" id="CHEBI:57527"/>
        <dbReference type="ChEBI" id="CHEBI:58189"/>
        <dbReference type="ChEBI" id="CHEBI:194431"/>
        <dbReference type="ChEBI" id="CHEBI:194442"/>
        <dbReference type="EC" id="2.4.1.110"/>
    </reaction>
    <physiologicalReaction direction="left-to-right" evidence="6">
        <dbReference type="Rhea" id="RHEA:12886"/>
    </physiologicalReaction>
</comment>
<evidence type="ECO:0000313" key="10">
    <source>
        <dbReference type="Proteomes" id="UP000587760"/>
    </source>
</evidence>
<dbReference type="EMBL" id="JACHGJ010000001">
    <property type="protein sequence ID" value="MBB6479002.1"/>
    <property type="molecule type" value="Genomic_DNA"/>
</dbReference>
<feature type="domain" description="Glycosyl transferase family 1" evidence="7">
    <location>
        <begin position="180"/>
        <end position="339"/>
    </location>
</feature>
<reference evidence="9 10" key="1">
    <citation type="submission" date="2020-08" db="EMBL/GenBank/DDBJ databases">
        <title>Genomic Encyclopedia of Type Strains, Phase IV (KMG-IV): sequencing the most valuable type-strain genomes for metagenomic binning, comparative biology and taxonomic classification.</title>
        <authorList>
            <person name="Goeker M."/>
        </authorList>
    </citation>
    <scope>NUCLEOTIDE SEQUENCE [LARGE SCALE GENOMIC DNA]</scope>
    <source>
        <strain evidence="9 10">DSM 2461</strain>
    </source>
</reference>
<dbReference type="Pfam" id="PF12038">
    <property type="entry name" value="QTMAN_N"/>
    <property type="match status" value="1"/>
</dbReference>
<dbReference type="InterPro" id="IPR022701">
    <property type="entry name" value="QTMAN_N"/>
</dbReference>
<evidence type="ECO:0000313" key="9">
    <source>
        <dbReference type="EMBL" id="MBB6479002.1"/>
    </source>
</evidence>
<name>A0A841R955_9SPIO</name>
<accession>A0A841R955</accession>
<sequence>MSRFLFIEPFYGGSHKYFADGLIQKSCHEIDLYSLPARFWKWRMRGASVYAVQHIKDLMRYEAIIVSNMLSVSDFKALAGPDLPPVILYFHENQILYPLAEGETEDLHYGFTDFISALCADSIIFNSEFHMKAFLKGIPPFLSRFPDFRPSSSIEKIQTKCQVIPPGCHLDPEPYIPVERPENPVIIWNHRWEHDKNPEDFFEVLFELDSEGIPFSLAVLGERYTTSPEIFSIAEQKLKDRIIHFGYAENYSDYKAILNSGNIVISTAFQENFGISIIEAIGSGNFPLLPNRLSYKEIIPEEFHKFCLYKNKKDLINKLKKLISHYDPQLLRKLVEKNKRYDWNQIIAQYDLYLEQKKNPVNRDFYQDLSI</sequence>
<evidence type="ECO:0000256" key="1">
    <source>
        <dbReference type="ARBA" id="ARBA00009481"/>
    </source>
</evidence>
<keyword evidence="2" id="KW-0328">Glycosyltransferase</keyword>
<evidence type="ECO:0000256" key="2">
    <source>
        <dbReference type="ARBA" id="ARBA00022676"/>
    </source>
</evidence>
<keyword evidence="10" id="KW-1185">Reference proteome</keyword>
<organism evidence="9 10">
    <name type="scientific">Spirochaeta isovalerica</name>
    <dbReference type="NCBI Taxonomy" id="150"/>
    <lineage>
        <taxon>Bacteria</taxon>
        <taxon>Pseudomonadati</taxon>
        <taxon>Spirochaetota</taxon>
        <taxon>Spirochaetia</taxon>
        <taxon>Spirochaetales</taxon>
        <taxon>Spirochaetaceae</taxon>
        <taxon>Spirochaeta</taxon>
    </lineage>
</organism>
<keyword evidence="3 9" id="KW-0808">Transferase</keyword>
<comment type="similarity">
    <text evidence="1">Belongs to the glycosyltransferase group 1 family. Glycosyltransferase 4 subfamily.</text>
</comment>
<dbReference type="Pfam" id="PF00534">
    <property type="entry name" value="Glycos_transf_1"/>
    <property type="match status" value="1"/>
</dbReference>
<protein>
    <recommendedName>
        <fullName evidence="5">tRNA-queuosine alpha-mannosyltransferase</fullName>
        <ecNumber evidence="4">2.4.1.110</ecNumber>
    </recommendedName>
</protein>
<evidence type="ECO:0000259" key="8">
    <source>
        <dbReference type="Pfam" id="PF12038"/>
    </source>
</evidence>
<evidence type="ECO:0000256" key="5">
    <source>
        <dbReference type="ARBA" id="ARBA00044539"/>
    </source>
</evidence>
<evidence type="ECO:0000259" key="7">
    <source>
        <dbReference type="Pfam" id="PF00534"/>
    </source>
</evidence>
<gene>
    <name evidence="9" type="ORF">HNR50_000635</name>
</gene>
<dbReference type="PANTHER" id="PTHR13615">
    <property type="entry name" value="GLYCOSYLTRANSFERASE-LIKE 1"/>
    <property type="match status" value="1"/>
</dbReference>
<dbReference type="PANTHER" id="PTHR13615:SF3">
    <property type="entry name" value="GLYCOSYLTRANSFERASE-LIKE DOMAIN-CONTAINING PROTEIN 1"/>
    <property type="match status" value="1"/>
</dbReference>
<proteinExistence type="inferred from homology"/>
<comment type="caution">
    <text evidence="9">The sequence shown here is derived from an EMBL/GenBank/DDBJ whole genome shotgun (WGS) entry which is preliminary data.</text>
</comment>
<dbReference type="Proteomes" id="UP000587760">
    <property type="component" value="Unassembled WGS sequence"/>
</dbReference>